<evidence type="ECO:0000259" key="3">
    <source>
        <dbReference type="Pfam" id="PF19658"/>
    </source>
</evidence>
<dbReference type="EMBL" id="JAENII010000004">
    <property type="protein sequence ID" value="MBK1826888.1"/>
    <property type="molecule type" value="Genomic_DNA"/>
</dbReference>
<dbReference type="AlphaFoldDB" id="A0A934RBU7"/>
<dbReference type="InterPro" id="IPR046159">
    <property type="entry name" value="DUF6161"/>
</dbReference>
<protein>
    <recommendedName>
        <fullName evidence="3">DUF6161 domain-containing protein</fullName>
    </recommendedName>
</protein>
<feature type="coiled-coil region" evidence="1">
    <location>
        <begin position="165"/>
        <end position="192"/>
    </location>
</feature>
<evidence type="ECO:0000313" key="5">
    <source>
        <dbReference type="Proteomes" id="UP000658278"/>
    </source>
</evidence>
<dbReference type="RefSeq" id="WP_200278263.1">
    <property type="nucleotide sequence ID" value="NZ_JAENII010000004.1"/>
</dbReference>
<dbReference type="Pfam" id="PF19658">
    <property type="entry name" value="DUF6161"/>
    <property type="match status" value="1"/>
</dbReference>
<gene>
    <name evidence="4" type="ORF">JIN81_07650</name>
</gene>
<keyword evidence="2" id="KW-0812">Transmembrane</keyword>
<sequence>MSEQNENLIEVDLGNENTFVLPTPEDAQSWLESYEEKWGWAQSHRQGGSQPINQAAQQITNFIVGLRKPLTQLEANPQQWAQTKKNLENHFRAHWTKGWQSDSDPKAQFVLETKNSVGDVPALMTLAYFLDQPFQLSQLDKGGFIALLNAAIFDKKLAELKPSTKAAITKGIAALEDELSKLREQRKDHDESWETQLQAITDTLGKHGQNLQDLHDTRAASLDQFVNETKADIEAFKKAHREEINLKEPVTFWAGKQSRAFWSSIVLAVVFAGGLYGAGQILVTESKAIYEGLKLGDPIEYWRVAGMILLGGLAFWFLRILSKIFLSQLHAWSDAQERVVMVKTYLSLLQDEKALESKDRRLILEALFRPAPSGIIKDDGVPPALFDLISRLK</sequence>
<evidence type="ECO:0000256" key="2">
    <source>
        <dbReference type="SAM" id="Phobius"/>
    </source>
</evidence>
<feature type="transmembrane region" description="Helical" evidence="2">
    <location>
        <begin position="301"/>
        <end position="321"/>
    </location>
</feature>
<keyword evidence="5" id="KW-1185">Reference proteome</keyword>
<dbReference type="Proteomes" id="UP000658278">
    <property type="component" value="Unassembled WGS sequence"/>
</dbReference>
<evidence type="ECO:0000313" key="4">
    <source>
        <dbReference type="EMBL" id="MBK1826888.1"/>
    </source>
</evidence>
<keyword evidence="2" id="KW-1133">Transmembrane helix</keyword>
<feature type="domain" description="DUF6161" evidence="3">
    <location>
        <begin position="205"/>
        <end position="380"/>
    </location>
</feature>
<evidence type="ECO:0000256" key="1">
    <source>
        <dbReference type="SAM" id="Coils"/>
    </source>
</evidence>
<feature type="transmembrane region" description="Helical" evidence="2">
    <location>
        <begin position="260"/>
        <end position="281"/>
    </location>
</feature>
<proteinExistence type="predicted"/>
<keyword evidence="1" id="KW-0175">Coiled coil</keyword>
<organism evidence="4 5">
    <name type="scientific">Haloferula rosea</name>
    <dbReference type="NCBI Taxonomy" id="490093"/>
    <lineage>
        <taxon>Bacteria</taxon>
        <taxon>Pseudomonadati</taxon>
        <taxon>Verrucomicrobiota</taxon>
        <taxon>Verrucomicrobiia</taxon>
        <taxon>Verrucomicrobiales</taxon>
        <taxon>Verrucomicrobiaceae</taxon>
        <taxon>Haloferula</taxon>
    </lineage>
</organism>
<keyword evidence="2" id="KW-0472">Membrane</keyword>
<reference evidence="4" key="1">
    <citation type="submission" date="2021-01" db="EMBL/GenBank/DDBJ databases">
        <title>Modified the classification status of verrucomicrobia.</title>
        <authorList>
            <person name="Feng X."/>
        </authorList>
    </citation>
    <scope>NUCLEOTIDE SEQUENCE</scope>
    <source>
        <strain evidence="4">KCTC 22201</strain>
    </source>
</reference>
<name>A0A934RBU7_9BACT</name>
<comment type="caution">
    <text evidence="4">The sequence shown here is derived from an EMBL/GenBank/DDBJ whole genome shotgun (WGS) entry which is preliminary data.</text>
</comment>
<accession>A0A934RBU7</accession>